<dbReference type="InterPro" id="IPR046058">
    <property type="entry name" value="WbuC_cupin"/>
</dbReference>
<evidence type="ECO:0000259" key="1">
    <source>
        <dbReference type="Pfam" id="PF19480"/>
    </source>
</evidence>
<dbReference type="InterPro" id="IPR027565">
    <property type="entry name" value="Cupin_WbuC"/>
</dbReference>
<dbReference type="InterPro" id="IPR011051">
    <property type="entry name" value="RmlC_Cupin_sf"/>
</dbReference>
<feature type="domain" description="Cupin fold metalloprotein WbuC cupin" evidence="1">
    <location>
        <begin position="4"/>
        <end position="87"/>
    </location>
</feature>
<dbReference type="Gene3D" id="2.60.120.10">
    <property type="entry name" value="Jelly Rolls"/>
    <property type="match status" value="1"/>
</dbReference>
<evidence type="ECO:0000313" key="3">
    <source>
        <dbReference type="Proteomes" id="UP000434580"/>
    </source>
</evidence>
<dbReference type="Pfam" id="PF19480">
    <property type="entry name" value="DUF6016"/>
    <property type="match status" value="1"/>
</dbReference>
<protein>
    <recommendedName>
        <fullName evidence="1">Cupin fold metalloprotein WbuC cupin domain-containing protein</fullName>
    </recommendedName>
</protein>
<dbReference type="NCBIfam" id="TIGR04366">
    <property type="entry name" value="cupin_WbuC"/>
    <property type="match status" value="1"/>
</dbReference>
<dbReference type="OrthoDB" id="981227at2"/>
<evidence type="ECO:0000313" key="2">
    <source>
        <dbReference type="EMBL" id="CAA0099351.1"/>
    </source>
</evidence>
<dbReference type="InterPro" id="IPR014710">
    <property type="entry name" value="RmlC-like_jellyroll"/>
</dbReference>
<organism evidence="2 3">
    <name type="scientific">BD1-7 clade bacterium</name>
    <dbReference type="NCBI Taxonomy" id="2029982"/>
    <lineage>
        <taxon>Bacteria</taxon>
        <taxon>Pseudomonadati</taxon>
        <taxon>Pseudomonadota</taxon>
        <taxon>Gammaproteobacteria</taxon>
        <taxon>Cellvibrionales</taxon>
        <taxon>Spongiibacteraceae</taxon>
        <taxon>BD1-7 clade</taxon>
    </lineage>
</organism>
<gene>
    <name evidence="2" type="ORF">DPBNPPHM_03695</name>
</gene>
<dbReference type="EMBL" id="CACSII010000007">
    <property type="protein sequence ID" value="CAA0099351.1"/>
    <property type="molecule type" value="Genomic_DNA"/>
</dbReference>
<name>A0A5S9P7I3_9GAMM</name>
<accession>A0A5S9P7I3</accession>
<reference evidence="2 3" key="1">
    <citation type="submission" date="2019-11" db="EMBL/GenBank/DDBJ databases">
        <authorList>
            <person name="Holert J."/>
        </authorList>
    </citation>
    <scope>NUCLEOTIDE SEQUENCE [LARGE SCALE GENOMIC DNA]</scope>
    <source>
        <strain evidence="2">BC5_2</strain>
    </source>
</reference>
<dbReference type="AlphaFoldDB" id="A0A5S9P7I3"/>
<sequence>MIKLDENLYQGLLADAELSCRKRAHKNLHASPNEPVQRLCIALKRGTYVRPHQHQQANKWELIMALKGAVDLVIFDSQGAILQKIRLAPDGPTSAVELQPGSWHTLAPVTRDAVIIEVKEGPYTPAQSSDFAEWAPPEGDETVEHFLQWLGDATVGDRYTQNH</sequence>
<dbReference type="Proteomes" id="UP000434580">
    <property type="component" value="Unassembled WGS sequence"/>
</dbReference>
<proteinExistence type="predicted"/>
<dbReference type="SUPFAM" id="SSF51182">
    <property type="entry name" value="RmlC-like cupins"/>
    <property type="match status" value="1"/>
</dbReference>
<dbReference type="CDD" id="cd07005">
    <property type="entry name" value="cupin_WbuC-like"/>
    <property type="match status" value="1"/>
</dbReference>